<dbReference type="InterPro" id="IPR057621">
    <property type="entry name" value="Khk_prokaryotic"/>
</dbReference>
<name>L9ZUT2_9EURY</name>
<evidence type="ECO:0000256" key="1">
    <source>
        <dbReference type="ARBA" id="ARBA00010688"/>
    </source>
</evidence>
<comment type="similarity">
    <text evidence="1">Belongs to the carbohydrate kinase PfkB family.</text>
</comment>
<dbReference type="STRING" id="1230458.C484_15033"/>
<dbReference type="EMBL" id="AOIL01000050">
    <property type="protein sequence ID" value="ELY88918.1"/>
    <property type="molecule type" value="Genomic_DNA"/>
</dbReference>
<dbReference type="PATRIC" id="fig|1230458.4.peg.3039"/>
<evidence type="ECO:0000313" key="5">
    <source>
        <dbReference type="Proteomes" id="UP000011648"/>
    </source>
</evidence>
<reference evidence="4 5" key="1">
    <citation type="journal article" date="2014" name="PLoS Genet.">
        <title>Phylogenetically driven sequencing of extremely halophilic archaea reveals strategies for static and dynamic osmo-response.</title>
        <authorList>
            <person name="Becker E.A."/>
            <person name="Seitzer P.M."/>
            <person name="Tritt A."/>
            <person name="Larsen D."/>
            <person name="Krusor M."/>
            <person name="Yao A.I."/>
            <person name="Wu D."/>
            <person name="Madern D."/>
            <person name="Eisen J.A."/>
            <person name="Darling A.E."/>
            <person name="Facciotti M.T."/>
        </authorList>
    </citation>
    <scope>NUCLEOTIDE SEQUENCE [LARGE SCALE GENOMIC DNA]</scope>
    <source>
        <strain evidence="4 5">DSM 12281</strain>
    </source>
</reference>
<protein>
    <submittedName>
        <fullName evidence="4">PfkB domain-containing protein</fullName>
    </submittedName>
</protein>
<organism evidence="4 5">
    <name type="scientific">Natrialba taiwanensis DSM 12281</name>
    <dbReference type="NCBI Taxonomy" id="1230458"/>
    <lineage>
        <taxon>Archaea</taxon>
        <taxon>Methanobacteriati</taxon>
        <taxon>Methanobacteriota</taxon>
        <taxon>Stenosarchaea group</taxon>
        <taxon>Halobacteria</taxon>
        <taxon>Halobacteriales</taxon>
        <taxon>Natrialbaceae</taxon>
        <taxon>Natrialba</taxon>
    </lineage>
</organism>
<evidence type="ECO:0000256" key="2">
    <source>
        <dbReference type="ARBA" id="ARBA00022679"/>
    </source>
</evidence>
<dbReference type="Gene3D" id="3.40.1190.20">
    <property type="match status" value="1"/>
</dbReference>
<dbReference type="SUPFAM" id="SSF53613">
    <property type="entry name" value="Ribokinase-like"/>
    <property type="match status" value="1"/>
</dbReference>
<comment type="caution">
    <text evidence="4">The sequence shown here is derived from an EMBL/GenBank/DDBJ whole genome shotgun (WGS) entry which is preliminary data.</text>
</comment>
<dbReference type="Pfam" id="PF25270">
    <property type="entry name" value="Khk"/>
    <property type="match status" value="1"/>
</dbReference>
<keyword evidence="2" id="KW-0808">Transferase</keyword>
<evidence type="ECO:0000256" key="3">
    <source>
        <dbReference type="ARBA" id="ARBA00022777"/>
    </source>
</evidence>
<dbReference type="GO" id="GO:0016301">
    <property type="term" value="F:kinase activity"/>
    <property type="evidence" value="ECO:0007669"/>
    <property type="project" value="UniProtKB-KW"/>
</dbReference>
<proteinExistence type="inferred from homology"/>
<gene>
    <name evidence="4" type="ORF">C484_15033</name>
</gene>
<sequence>MSYDALSERLPVAFDTEDAGGESDESGVRVVSLPDGSVDYFYSVEDSQGRRLDTPAAFGRRLTDGETTFPLTPTDTRPGGQATNAAMQIHELGERATLVGHLDHPVFDDLGFETYSMGTPATINVLEFGDGDVLLPEPGPTAGWTIAALDAVVDWSDLIRADAFCCVNWVSVRGLTDVFDRLASTPPATDSFPIVVDPGAIGVPDETAVTAFFRTLSETDAVDPLDVVCSVNPAEFDRVAAVLDVDDDWSHLDRLAAARTALGVHSVVIHGPEAARAATPDGVVSVDMLETATTKRTTGAGDRFSGALACALARSWSTELALALANACAAHFVATAETATPGALRAFLADHRGR</sequence>
<dbReference type="Proteomes" id="UP000011648">
    <property type="component" value="Unassembled WGS sequence"/>
</dbReference>
<dbReference type="InterPro" id="IPR029056">
    <property type="entry name" value="Ribokinase-like"/>
</dbReference>
<dbReference type="PANTHER" id="PTHR10584:SF166">
    <property type="entry name" value="RIBOKINASE"/>
    <property type="match status" value="1"/>
</dbReference>
<dbReference type="PANTHER" id="PTHR10584">
    <property type="entry name" value="SUGAR KINASE"/>
    <property type="match status" value="1"/>
</dbReference>
<accession>L9ZUT2</accession>
<dbReference type="RefSeq" id="WP_006826677.1">
    <property type="nucleotide sequence ID" value="NZ_AOIL01000050.1"/>
</dbReference>
<keyword evidence="3" id="KW-0418">Kinase</keyword>
<keyword evidence="5" id="KW-1185">Reference proteome</keyword>
<dbReference type="OrthoDB" id="252614at2157"/>
<evidence type="ECO:0000313" key="4">
    <source>
        <dbReference type="EMBL" id="ELY88918.1"/>
    </source>
</evidence>
<dbReference type="AlphaFoldDB" id="L9ZUT2"/>